<accession>A0A3Q9EZT9</accession>
<organism evidence="8 9">
    <name type="scientific">Streptomyces cyaneochromogenes</name>
    <dbReference type="NCBI Taxonomy" id="2496836"/>
    <lineage>
        <taxon>Bacteria</taxon>
        <taxon>Bacillati</taxon>
        <taxon>Actinomycetota</taxon>
        <taxon>Actinomycetes</taxon>
        <taxon>Kitasatosporales</taxon>
        <taxon>Streptomycetaceae</taxon>
        <taxon>Streptomyces</taxon>
    </lineage>
</organism>
<keyword evidence="5" id="KW-0067">ATP-binding</keyword>
<feature type="domain" description="Protein kinase" evidence="7">
    <location>
        <begin position="12"/>
        <end position="266"/>
    </location>
</feature>
<gene>
    <name evidence="8" type="ORF">EJ357_46375</name>
</gene>
<evidence type="ECO:0000259" key="7">
    <source>
        <dbReference type="PROSITE" id="PS50011"/>
    </source>
</evidence>
<keyword evidence="9" id="KW-1185">Reference proteome</keyword>
<dbReference type="InterPro" id="IPR011009">
    <property type="entry name" value="Kinase-like_dom_sf"/>
</dbReference>
<feature type="region of interest" description="Disordered" evidence="6">
    <location>
        <begin position="339"/>
        <end position="393"/>
    </location>
</feature>
<proteinExistence type="predicted"/>
<dbReference type="Proteomes" id="UP000280298">
    <property type="component" value="Chromosome"/>
</dbReference>
<dbReference type="InterPro" id="IPR000719">
    <property type="entry name" value="Prot_kinase_dom"/>
</dbReference>
<evidence type="ECO:0000313" key="8">
    <source>
        <dbReference type="EMBL" id="AZQ39928.1"/>
    </source>
</evidence>
<dbReference type="AlphaFoldDB" id="A0A3Q9EZT9"/>
<evidence type="ECO:0000256" key="4">
    <source>
        <dbReference type="ARBA" id="ARBA00022777"/>
    </source>
</evidence>
<dbReference type="KEGG" id="scya:EJ357_46375"/>
<dbReference type="InterPro" id="IPR008271">
    <property type="entry name" value="Ser/Thr_kinase_AS"/>
</dbReference>
<feature type="compositionally biased region" description="Low complexity" evidence="6">
    <location>
        <begin position="339"/>
        <end position="362"/>
    </location>
</feature>
<dbReference type="PANTHER" id="PTHR43671">
    <property type="entry name" value="SERINE/THREONINE-PROTEIN KINASE NEK"/>
    <property type="match status" value="1"/>
</dbReference>
<sequence>MDPRMQLSVGGYVCERELGRGGQGVVWLARDRTGRQVVVKFLLPGKEYDEVALARVRREFGAASRVGELATARVLDADLSGRHPYIVSEFVPGPTIHQHVAANGPLTSGRLQSVALAVAHALAQVHRVSVVHRDIKPSNILLSPDGPRIIDFGIARDDRLLESALTTPGSVLGSPAYMSPEQVQSLRVSSASDVFSLGGTLYFAATGRHPFEGESDYEVLVAVCERDADLSAVPEPVRSVIADCLRKEPSERPTAAQLVTRLAEAVEATEGAQTESRTPQPQPQPQPQRQPQPQPPQPPGGGSAGPSPAMGAKQPRLWGFAAGSAAVAVLLAIVLSTTSGGSPSQGGPQAHDSASASSAASSGRTKGSAISQPLSYTDDLTDSGDWSHKDPTLGKITHKGGTMLASPGTQLEVWPQAPFEPSSFAVRLSTQTAWYGGEGGVGLWCNGSGDYRKGSRWATYLTTGQEALIVREFRFEGTFQHDRVVEVDLADVGLKVDSRQQIEMSMNCSAAGEGRIKVELAVDGTRVATYTGEAFDERSCGVAAFHYSATDPQGTAFHAGFERFTASEPPKS</sequence>
<evidence type="ECO:0000256" key="2">
    <source>
        <dbReference type="ARBA" id="ARBA00022679"/>
    </source>
</evidence>
<dbReference type="InterPro" id="IPR050660">
    <property type="entry name" value="NEK_Ser/Thr_kinase"/>
</dbReference>
<dbReference type="SMART" id="SM00220">
    <property type="entry name" value="S_TKc"/>
    <property type="match status" value="1"/>
</dbReference>
<dbReference type="PROSITE" id="PS50011">
    <property type="entry name" value="PROTEIN_KINASE_DOM"/>
    <property type="match status" value="1"/>
</dbReference>
<protein>
    <recommendedName>
        <fullName evidence="1">non-specific serine/threonine protein kinase</fullName>
        <ecNumber evidence="1">2.7.11.1</ecNumber>
    </recommendedName>
</protein>
<dbReference type="EC" id="2.7.11.1" evidence="1"/>
<keyword evidence="3" id="KW-0547">Nucleotide-binding</keyword>
<dbReference type="Pfam" id="PF00069">
    <property type="entry name" value="Pkinase"/>
    <property type="match status" value="1"/>
</dbReference>
<evidence type="ECO:0000313" key="9">
    <source>
        <dbReference type="Proteomes" id="UP000280298"/>
    </source>
</evidence>
<name>A0A3Q9EZT9_9ACTN</name>
<keyword evidence="2" id="KW-0808">Transferase</keyword>
<evidence type="ECO:0000256" key="5">
    <source>
        <dbReference type="ARBA" id="ARBA00022840"/>
    </source>
</evidence>
<dbReference type="OrthoDB" id="3915799at2"/>
<dbReference type="EMBL" id="CP034539">
    <property type="protein sequence ID" value="AZQ39928.1"/>
    <property type="molecule type" value="Genomic_DNA"/>
</dbReference>
<reference evidence="8 9" key="1">
    <citation type="journal article" date="2019" name="Int. J. Syst. Evol. Microbiol.">
        <title>Streptomyces cyaneochromogenes sp. nov., a blue pigment-producing actinomycete from manganese-contaminated soil.</title>
        <authorList>
            <person name="Tang X."/>
            <person name="Zhao J."/>
            <person name="Li K."/>
            <person name="Chen Z."/>
            <person name="Sun Y."/>
            <person name="Gao J."/>
        </authorList>
    </citation>
    <scope>NUCLEOTIDE SEQUENCE [LARGE SCALE GENOMIC DNA]</scope>
    <source>
        <strain evidence="8 9">MK-45</strain>
    </source>
</reference>
<evidence type="ECO:0000256" key="3">
    <source>
        <dbReference type="ARBA" id="ARBA00022741"/>
    </source>
</evidence>
<keyword evidence="4 8" id="KW-0418">Kinase</keyword>
<dbReference type="PROSITE" id="PS00108">
    <property type="entry name" value="PROTEIN_KINASE_ST"/>
    <property type="match status" value="1"/>
</dbReference>
<dbReference type="CDD" id="cd14014">
    <property type="entry name" value="STKc_PknB_like"/>
    <property type="match status" value="1"/>
</dbReference>
<dbReference type="Gene3D" id="1.10.510.10">
    <property type="entry name" value="Transferase(Phosphotransferase) domain 1"/>
    <property type="match status" value="1"/>
</dbReference>
<evidence type="ECO:0000256" key="1">
    <source>
        <dbReference type="ARBA" id="ARBA00012513"/>
    </source>
</evidence>
<dbReference type="PANTHER" id="PTHR43671:SF13">
    <property type="entry name" value="SERINE_THREONINE-PROTEIN KINASE NEK2"/>
    <property type="match status" value="1"/>
</dbReference>
<dbReference type="SUPFAM" id="SSF56112">
    <property type="entry name" value="Protein kinase-like (PK-like)"/>
    <property type="match status" value="1"/>
</dbReference>
<dbReference type="Gene3D" id="3.30.200.20">
    <property type="entry name" value="Phosphorylase Kinase, domain 1"/>
    <property type="match status" value="1"/>
</dbReference>
<feature type="region of interest" description="Disordered" evidence="6">
    <location>
        <begin position="266"/>
        <end position="314"/>
    </location>
</feature>
<feature type="compositionally biased region" description="Pro residues" evidence="6">
    <location>
        <begin position="280"/>
        <end position="299"/>
    </location>
</feature>
<dbReference type="GO" id="GO:0005524">
    <property type="term" value="F:ATP binding"/>
    <property type="evidence" value="ECO:0007669"/>
    <property type="project" value="UniProtKB-KW"/>
</dbReference>
<feature type="compositionally biased region" description="Polar residues" evidence="6">
    <location>
        <begin position="363"/>
        <end position="375"/>
    </location>
</feature>
<evidence type="ECO:0000256" key="6">
    <source>
        <dbReference type="SAM" id="MobiDB-lite"/>
    </source>
</evidence>
<keyword evidence="8" id="KW-0723">Serine/threonine-protein kinase</keyword>
<dbReference type="GO" id="GO:0004674">
    <property type="term" value="F:protein serine/threonine kinase activity"/>
    <property type="evidence" value="ECO:0007669"/>
    <property type="project" value="UniProtKB-KW"/>
</dbReference>